<dbReference type="AlphaFoldDB" id="A0AAE3XHH4"/>
<name>A0AAE3XHH4_9DEIO</name>
<accession>A0AAE3XHH4</accession>
<gene>
    <name evidence="1" type="ORF">J2Y00_005092</name>
</gene>
<evidence type="ECO:0000313" key="2">
    <source>
        <dbReference type="Proteomes" id="UP001185331"/>
    </source>
</evidence>
<reference evidence="1" key="1">
    <citation type="submission" date="2023-07" db="EMBL/GenBank/DDBJ databases">
        <title>Sorghum-associated microbial communities from plants grown in Nebraska, USA.</title>
        <authorList>
            <person name="Schachtman D."/>
        </authorList>
    </citation>
    <scope>NUCLEOTIDE SEQUENCE</scope>
    <source>
        <strain evidence="1">BE330</strain>
    </source>
</reference>
<comment type="caution">
    <text evidence="1">The sequence shown here is derived from an EMBL/GenBank/DDBJ whole genome shotgun (WGS) entry which is preliminary data.</text>
</comment>
<protein>
    <submittedName>
        <fullName evidence="1">Uncharacterized protein</fullName>
    </submittedName>
</protein>
<dbReference type="EMBL" id="JAVDQK010000035">
    <property type="protein sequence ID" value="MDR6221456.1"/>
    <property type="molecule type" value="Genomic_DNA"/>
</dbReference>
<dbReference type="Proteomes" id="UP001185331">
    <property type="component" value="Unassembled WGS sequence"/>
</dbReference>
<organism evidence="1 2">
    <name type="scientific">Deinococcus soli</name>
    <name type="common">ex Cha et al. 2016</name>
    <dbReference type="NCBI Taxonomy" id="1309411"/>
    <lineage>
        <taxon>Bacteria</taxon>
        <taxon>Thermotogati</taxon>
        <taxon>Deinococcota</taxon>
        <taxon>Deinococci</taxon>
        <taxon>Deinococcales</taxon>
        <taxon>Deinococcaceae</taxon>
        <taxon>Deinococcus</taxon>
    </lineage>
</organism>
<evidence type="ECO:0000313" key="1">
    <source>
        <dbReference type="EMBL" id="MDR6221456.1"/>
    </source>
</evidence>
<sequence>MMERFRQLSEQHLNQACLLQCQQLCLQDLIQVSHRKAP</sequence>
<proteinExistence type="predicted"/>